<gene>
    <name evidence="1" type="ORF">EIB71_07895</name>
</gene>
<accession>A0ABM7C9C8</accession>
<evidence type="ECO:0000313" key="1">
    <source>
        <dbReference type="EMBL" id="AZI67588.1"/>
    </source>
</evidence>
<evidence type="ECO:0000313" key="2">
    <source>
        <dbReference type="Proteomes" id="UP000274483"/>
    </source>
</evidence>
<organism evidence="1 2">
    <name type="scientific">Kaistella daneshvariae</name>
    <dbReference type="NCBI Taxonomy" id="2487074"/>
    <lineage>
        <taxon>Bacteria</taxon>
        <taxon>Pseudomonadati</taxon>
        <taxon>Bacteroidota</taxon>
        <taxon>Flavobacteriia</taxon>
        <taxon>Flavobacteriales</taxon>
        <taxon>Weeksellaceae</taxon>
        <taxon>Chryseobacterium group</taxon>
        <taxon>Kaistella</taxon>
    </lineage>
</organism>
<protein>
    <submittedName>
        <fullName evidence="1">Uncharacterized protein</fullName>
    </submittedName>
</protein>
<keyword evidence="2" id="KW-1185">Reference proteome</keyword>
<proteinExistence type="predicted"/>
<sequence>MGRIMILAIIVFSRTFLSLSIEVEIEGKFQWQKKIPRKQRHRLKI</sequence>
<name>A0ABM7C9C8_9FLAO</name>
<dbReference type="Proteomes" id="UP000274483">
    <property type="component" value="Chromosome"/>
</dbReference>
<dbReference type="EMBL" id="CP034158">
    <property type="protein sequence ID" value="AZI67588.1"/>
    <property type="molecule type" value="Genomic_DNA"/>
</dbReference>
<reference evidence="1 2" key="1">
    <citation type="submission" date="2018-11" db="EMBL/GenBank/DDBJ databases">
        <title>Proposal to divide the Flavobacteriaceae and reorganize its genera based on Amino Acid Identity values calculated from whole genome sequences.</title>
        <authorList>
            <person name="Nicholson A.C."/>
            <person name="Gulvik C.A."/>
            <person name="Whitney A.M."/>
            <person name="Humrighouse B.W."/>
            <person name="Bell M."/>
            <person name="Holmes B."/>
            <person name="Steigerwalt A.G."/>
            <person name="Villarma A."/>
            <person name="Sheth M."/>
            <person name="Batra D."/>
            <person name="Pryor J."/>
            <person name="Bernardet J.-F."/>
            <person name="Hugo C."/>
            <person name="Kampfer P."/>
            <person name="Newman J.D."/>
            <person name="McQuiston J.R."/>
        </authorList>
    </citation>
    <scope>NUCLEOTIDE SEQUENCE [LARGE SCALE GENOMIC DNA]</scope>
    <source>
        <strain evidence="1 2">H3001</strain>
    </source>
</reference>